<keyword evidence="8" id="KW-1185">Reference proteome</keyword>
<organism evidence="7 8">
    <name type="scientific">Cyanobium gracile UHCC 0281</name>
    <dbReference type="NCBI Taxonomy" id="3110309"/>
    <lineage>
        <taxon>Bacteria</taxon>
        <taxon>Bacillati</taxon>
        <taxon>Cyanobacteriota</taxon>
        <taxon>Cyanophyceae</taxon>
        <taxon>Synechococcales</taxon>
        <taxon>Prochlorococcaceae</taxon>
        <taxon>Cyanobium</taxon>
    </lineage>
</organism>
<evidence type="ECO:0000256" key="3">
    <source>
        <dbReference type="ARBA" id="ARBA00022723"/>
    </source>
</evidence>
<dbReference type="EC" id="3.6.1.54" evidence="7"/>
<dbReference type="RefSeq" id="WP_323355683.1">
    <property type="nucleotide sequence ID" value="NZ_JAYGHY010000006.1"/>
</dbReference>
<dbReference type="PANTHER" id="PTHR34990">
    <property type="entry name" value="UDP-2,3-DIACYLGLUCOSAMINE HYDROLASE-RELATED"/>
    <property type="match status" value="1"/>
</dbReference>
<evidence type="ECO:0000313" key="7">
    <source>
        <dbReference type="EMBL" id="MEA5441554.1"/>
    </source>
</evidence>
<dbReference type="CDD" id="cd07398">
    <property type="entry name" value="MPP_YbbF-LpxH"/>
    <property type="match status" value="1"/>
</dbReference>
<dbReference type="InterPro" id="IPR004843">
    <property type="entry name" value="Calcineurin-like_PHP"/>
</dbReference>
<keyword evidence="7" id="KW-0378">Hydrolase</keyword>
<evidence type="ECO:0000259" key="6">
    <source>
        <dbReference type="Pfam" id="PF00149"/>
    </source>
</evidence>
<evidence type="ECO:0000256" key="5">
    <source>
        <dbReference type="ARBA" id="ARBA00023211"/>
    </source>
</evidence>
<keyword evidence="4" id="KW-0472">Membrane</keyword>
<sequence>MLSCDALFISDLHLGSNQCEAGHLAAFLECIRPRQLFLVGDIIDLQAIRFNANVDADFLTDLIDSLLAREDEDPLTNETLLKTRLLRASHRRVLERFQGLHRDGVTITYIPGNHDAYLRRHAGLERPGFAIRRQDVYSTPAGQRLLVRHGDEYDRLIRFHTGAAEGLARLQEHYSAGINGLLSPFTRPANGPLPAGWNAEGILQNAVDLLASHREWPIPISRGLNSSGGFSLAFVLESALKSRTGHDRLIKRGIVQHLQREGRGPQPLDGLINGHTHIPEATPLGLPGPINEAGGPCHITYYNTGSWARSQRRLGRTALVVATNGTIGMVRFDRRQGIEPFQPPRFPFNTYPMRPCPGCGVGVADLRTG</sequence>
<dbReference type="InterPro" id="IPR029052">
    <property type="entry name" value="Metallo-depent_PP-like"/>
</dbReference>
<evidence type="ECO:0000256" key="1">
    <source>
        <dbReference type="ARBA" id="ARBA00022475"/>
    </source>
</evidence>
<dbReference type="Gene3D" id="3.60.21.10">
    <property type="match status" value="1"/>
</dbReference>
<proteinExistence type="predicted"/>
<dbReference type="Pfam" id="PF00149">
    <property type="entry name" value="Metallophos"/>
    <property type="match status" value="1"/>
</dbReference>
<gene>
    <name evidence="7" type="ORF">VB739_03205</name>
</gene>
<accession>A0ABU5SSS4</accession>
<keyword evidence="3" id="KW-0479">Metal-binding</keyword>
<keyword evidence="1" id="KW-1003">Cell membrane</keyword>
<keyword evidence="2" id="KW-0997">Cell inner membrane</keyword>
<dbReference type="GO" id="GO:0016787">
    <property type="term" value="F:hydrolase activity"/>
    <property type="evidence" value="ECO:0007669"/>
    <property type="project" value="UniProtKB-KW"/>
</dbReference>
<feature type="domain" description="Calcineurin-like phosphoesterase" evidence="6">
    <location>
        <begin position="7"/>
        <end position="279"/>
    </location>
</feature>
<dbReference type="Proteomes" id="UP001302329">
    <property type="component" value="Unassembled WGS sequence"/>
</dbReference>
<evidence type="ECO:0000256" key="4">
    <source>
        <dbReference type="ARBA" id="ARBA00023136"/>
    </source>
</evidence>
<evidence type="ECO:0000313" key="8">
    <source>
        <dbReference type="Proteomes" id="UP001302329"/>
    </source>
</evidence>
<dbReference type="EMBL" id="JAYGHY010000006">
    <property type="protein sequence ID" value="MEA5441554.1"/>
    <property type="molecule type" value="Genomic_DNA"/>
</dbReference>
<keyword evidence="5" id="KW-0464">Manganese</keyword>
<name>A0ABU5SSS4_9CYAN</name>
<comment type="caution">
    <text evidence="7">The sequence shown here is derived from an EMBL/GenBank/DDBJ whole genome shotgun (WGS) entry which is preliminary data.</text>
</comment>
<dbReference type="PANTHER" id="PTHR34990:SF2">
    <property type="entry name" value="BLL8164 PROTEIN"/>
    <property type="match status" value="1"/>
</dbReference>
<dbReference type="SUPFAM" id="SSF56300">
    <property type="entry name" value="Metallo-dependent phosphatases"/>
    <property type="match status" value="1"/>
</dbReference>
<reference evidence="7 8" key="1">
    <citation type="submission" date="2023-12" db="EMBL/GenBank/DDBJ databases">
        <title>Baltic Sea Cyanobacteria.</title>
        <authorList>
            <person name="Delbaje E."/>
            <person name="Fewer D.P."/>
            <person name="Shishido T.K."/>
        </authorList>
    </citation>
    <scope>NUCLEOTIDE SEQUENCE [LARGE SCALE GENOMIC DNA]</scope>
    <source>
        <strain evidence="7 8">UHCC 0281</strain>
    </source>
</reference>
<dbReference type="InterPro" id="IPR043461">
    <property type="entry name" value="LpxH-like"/>
</dbReference>
<protein>
    <submittedName>
        <fullName evidence="7">UDP-2,3-diacylglucosamine diphosphatase</fullName>
        <ecNumber evidence="7">3.6.1.54</ecNumber>
    </submittedName>
</protein>
<evidence type="ECO:0000256" key="2">
    <source>
        <dbReference type="ARBA" id="ARBA00022519"/>
    </source>
</evidence>